<evidence type="ECO:0000256" key="1">
    <source>
        <dbReference type="ARBA" id="ARBA00022517"/>
    </source>
</evidence>
<comment type="subcellular location">
    <subcellularLocation>
        <location evidence="2">Cytoplasm</location>
    </subcellularLocation>
</comment>
<organism evidence="3 4">
    <name type="scientific">Deinococcus aerophilus</name>
    <dbReference type="NCBI Taxonomy" id="522488"/>
    <lineage>
        <taxon>Bacteria</taxon>
        <taxon>Thermotogati</taxon>
        <taxon>Deinococcota</taxon>
        <taxon>Deinococci</taxon>
        <taxon>Deinococcales</taxon>
        <taxon>Deinococcaceae</taxon>
        <taxon>Deinococcus</taxon>
    </lineage>
</organism>
<dbReference type="EMBL" id="BMOM01000006">
    <property type="protein sequence ID" value="GGM04372.1"/>
    <property type="molecule type" value="Genomic_DNA"/>
</dbReference>
<protein>
    <recommendedName>
        <fullName evidence="2">Ribosome-binding factor A</fullName>
    </recommendedName>
</protein>
<name>A0ABQ2GNT7_9DEIO</name>
<dbReference type="PANTHER" id="PTHR33515:SF1">
    <property type="entry name" value="RIBOSOME-BINDING FACTOR A, CHLOROPLASTIC-RELATED"/>
    <property type="match status" value="1"/>
</dbReference>
<keyword evidence="4" id="KW-1185">Reference proteome</keyword>
<comment type="caution">
    <text evidence="3">The sequence shown here is derived from an EMBL/GenBank/DDBJ whole genome shotgun (WGS) entry which is preliminary data.</text>
</comment>
<proteinExistence type="inferred from homology"/>
<evidence type="ECO:0000313" key="3">
    <source>
        <dbReference type="EMBL" id="GGM04372.1"/>
    </source>
</evidence>
<dbReference type="Proteomes" id="UP000661918">
    <property type="component" value="Unassembled WGS sequence"/>
</dbReference>
<dbReference type="HAMAP" id="MF_00003">
    <property type="entry name" value="RbfA"/>
    <property type="match status" value="1"/>
</dbReference>
<gene>
    <name evidence="2" type="primary">rbfA</name>
    <name evidence="3" type="ORF">GCM10010841_10900</name>
</gene>
<dbReference type="InterPro" id="IPR000238">
    <property type="entry name" value="RbfA"/>
</dbReference>
<dbReference type="Pfam" id="PF02033">
    <property type="entry name" value="RBFA"/>
    <property type="match status" value="1"/>
</dbReference>
<dbReference type="SUPFAM" id="SSF89919">
    <property type="entry name" value="Ribosome-binding factor A, RbfA"/>
    <property type="match status" value="1"/>
</dbReference>
<reference evidence="4" key="1">
    <citation type="journal article" date="2019" name="Int. J. Syst. Evol. Microbiol.">
        <title>The Global Catalogue of Microorganisms (GCM) 10K type strain sequencing project: providing services to taxonomists for standard genome sequencing and annotation.</title>
        <authorList>
            <consortium name="The Broad Institute Genomics Platform"/>
            <consortium name="The Broad Institute Genome Sequencing Center for Infectious Disease"/>
            <person name="Wu L."/>
            <person name="Ma J."/>
        </authorList>
    </citation>
    <scope>NUCLEOTIDE SEQUENCE [LARGE SCALE GENOMIC DNA]</scope>
    <source>
        <strain evidence="4">JCM 15443</strain>
    </source>
</reference>
<dbReference type="InterPro" id="IPR015946">
    <property type="entry name" value="KH_dom-like_a/b"/>
</dbReference>
<sequence>MKPEQLQSQLTRVLSEAISGLRDPRVPLIVTVERVTLTTDYGLARVYVSAIGADIPELLEALTHARGHLQRQVAEQVRMRRTPTLEFRSAEDIL</sequence>
<dbReference type="Gene3D" id="3.30.300.20">
    <property type="match status" value="1"/>
</dbReference>
<evidence type="ECO:0000256" key="2">
    <source>
        <dbReference type="HAMAP-Rule" id="MF_00003"/>
    </source>
</evidence>
<comment type="function">
    <text evidence="2">One of several proteins that assist in the late maturation steps of the functional core of the 30S ribosomal subunit. Associates with free 30S ribosomal subunits (but not with 30S subunits that are part of 70S ribosomes or polysomes). Required for efficient processing of 16S rRNA. May interact with the 5'-terminal helix region of 16S rRNA.</text>
</comment>
<comment type="subunit">
    <text evidence="2">Monomer. Binds 30S ribosomal subunits, but not 50S ribosomal subunits or 70S ribosomes.</text>
</comment>
<evidence type="ECO:0000313" key="4">
    <source>
        <dbReference type="Proteomes" id="UP000661918"/>
    </source>
</evidence>
<dbReference type="InterPro" id="IPR023799">
    <property type="entry name" value="RbfA_dom_sf"/>
</dbReference>
<keyword evidence="2" id="KW-0963">Cytoplasm</keyword>
<comment type="similarity">
    <text evidence="2">Belongs to the RbfA family.</text>
</comment>
<accession>A0ABQ2GNT7</accession>
<dbReference type="PANTHER" id="PTHR33515">
    <property type="entry name" value="RIBOSOME-BINDING FACTOR A, CHLOROPLASTIC-RELATED"/>
    <property type="match status" value="1"/>
</dbReference>
<dbReference type="NCBIfam" id="TIGR00082">
    <property type="entry name" value="rbfA"/>
    <property type="match status" value="1"/>
</dbReference>
<dbReference type="RefSeq" id="WP_188902191.1">
    <property type="nucleotide sequence ID" value="NZ_BMOM01000006.1"/>
</dbReference>
<keyword evidence="1 2" id="KW-0690">Ribosome biogenesis</keyword>